<feature type="compositionally biased region" description="Basic and acidic residues" evidence="8">
    <location>
        <begin position="861"/>
        <end position="878"/>
    </location>
</feature>
<dbReference type="InterPro" id="IPR028889">
    <property type="entry name" value="USP"/>
</dbReference>
<dbReference type="SUPFAM" id="SSF54001">
    <property type="entry name" value="Cysteine proteinases"/>
    <property type="match status" value="1"/>
</dbReference>
<evidence type="ECO:0000313" key="10">
    <source>
        <dbReference type="EMBL" id="KAF2657457.1"/>
    </source>
</evidence>
<organism evidence="10 11">
    <name type="scientific">Lophiostoma macrostomum CBS 122681</name>
    <dbReference type="NCBI Taxonomy" id="1314788"/>
    <lineage>
        <taxon>Eukaryota</taxon>
        <taxon>Fungi</taxon>
        <taxon>Dikarya</taxon>
        <taxon>Ascomycota</taxon>
        <taxon>Pezizomycotina</taxon>
        <taxon>Dothideomycetes</taxon>
        <taxon>Pleosporomycetidae</taxon>
        <taxon>Pleosporales</taxon>
        <taxon>Lophiostomataceae</taxon>
        <taxon>Lophiostoma</taxon>
    </lineage>
</organism>
<dbReference type="GO" id="GO:0004843">
    <property type="term" value="F:cysteine-type deubiquitinase activity"/>
    <property type="evidence" value="ECO:0007669"/>
    <property type="project" value="UniProtKB-EC"/>
</dbReference>
<dbReference type="GO" id="GO:0005634">
    <property type="term" value="C:nucleus"/>
    <property type="evidence" value="ECO:0007669"/>
    <property type="project" value="UniProtKB-SubCell"/>
</dbReference>
<evidence type="ECO:0000259" key="9">
    <source>
        <dbReference type="PROSITE" id="PS50235"/>
    </source>
</evidence>
<dbReference type="GO" id="GO:0016579">
    <property type="term" value="P:protein deubiquitination"/>
    <property type="evidence" value="ECO:0007669"/>
    <property type="project" value="InterPro"/>
</dbReference>
<dbReference type="EC" id="3.4.19.12" evidence="3"/>
<dbReference type="InterPro" id="IPR038765">
    <property type="entry name" value="Papain-like_cys_pep_sf"/>
</dbReference>
<dbReference type="InterPro" id="IPR001394">
    <property type="entry name" value="Peptidase_C19_UCH"/>
</dbReference>
<evidence type="ECO:0000256" key="4">
    <source>
        <dbReference type="ARBA" id="ARBA00022670"/>
    </source>
</evidence>
<dbReference type="GO" id="GO:0006508">
    <property type="term" value="P:proteolysis"/>
    <property type="evidence" value="ECO:0007669"/>
    <property type="project" value="UniProtKB-KW"/>
</dbReference>
<keyword evidence="5" id="KW-0833">Ubl conjugation pathway</keyword>
<feature type="region of interest" description="Disordered" evidence="8">
    <location>
        <begin position="414"/>
        <end position="441"/>
    </location>
</feature>
<evidence type="ECO:0000256" key="5">
    <source>
        <dbReference type="ARBA" id="ARBA00022786"/>
    </source>
</evidence>
<evidence type="ECO:0000256" key="7">
    <source>
        <dbReference type="ARBA" id="ARBA00022807"/>
    </source>
</evidence>
<feature type="region of interest" description="Disordered" evidence="8">
    <location>
        <begin position="1"/>
        <end position="55"/>
    </location>
</feature>
<comment type="similarity">
    <text evidence="2">Belongs to the peptidase C19 family.</text>
</comment>
<gene>
    <name evidence="10" type="ORF">K491DRAFT_595082</name>
</gene>
<feature type="compositionally biased region" description="Basic and acidic residues" evidence="8">
    <location>
        <begin position="20"/>
        <end position="31"/>
    </location>
</feature>
<feature type="compositionally biased region" description="Low complexity" evidence="8">
    <location>
        <begin position="797"/>
        <end position="809"/>
    </location>
</feature>
<keyword evidence="7" id="KW-0788">Thiol protease</keyword>
<name>A0A6A6TDS3_9PLEO</name>
<evidence type="ECO:0000256" key="3">
    <source>
        <dbReference type="ARBA" id="ARBA00012759"/>
    </source>
</evidence>
<keyword evidence="6" id="KW-0378">Hydrolase</keyword>
<accession>A0A6A6TDS3</accession>
<keyword evidence="11" id="KW-1185">Reference proteome</keyword>
<evidence type="ECO:0000256" key="1">
    <source>
        <dbReference type="ARBA" id="ARBA00000707"/>
    </source>
</evidence>
<feature type="compositionally biased region" description="Polar residues" evidence="8">
    <location>
        <begin position="688"/>
        <end position="702"/>
    </location>
</feature>
<sequence length="878" mass="98074">MNGVSRFLSRRDKHHHEKRQAKLDSKNESKHESKHARTKVRSPFSPSPIPSPPKVCSIDGAESQMAQSRRRRTTDSLQSLCHKLPSILRSSVDELLFLDKTPLCAHLSPFHVQVSTIPSSDHITLQSHTVPSDLYAIISNEDAKLEKDDDKKVKALLLRLHSAGITSLGEPQAQYAVSKFPDSLDQAFDLLLLVNDSFEGILREYKPDVKLLGAVNRNMTTCYLDALLFAMFARLDSFEAMLFDHFTDEPRKKLAACLRLWVNLLRTGRLITVDLTKHLQDAIAQCGWEGAAEVCQQDASEAFTFITDALELPLLTLKMDIYHTGREEKEDDHKFVNERLLEVAIPEQDPEEEEDKVITLEACLETYFNNKIEVKRFLQRQNTIGSIKIGESKEIGKGETVHVETIEIPEASSPLVSTPTSLAPVSPITPITPNRPTVNRRRGDSIFSERYKLPPDTTTPPKAFDEKRLLNEMLDASSAGRPRSASLRKEVMMPAWQFFSLIPWYTDNAPKTDAQVAAHFSAQRPVLGICLKRYMMQLDGRPKRLDTFIDIPLEIGLPHFVSDDRMEDEGPLFGNFKLVLQSVVCHRGVSLDSGHYISLVRANLPPNNHHQDPLTSEGEPIGDSWLRFDDLAPERVTTVNMERALREESPYLLFYQVQPIDEELATRGDPPSYVEAHAGSLPADPSKETLSSMMSAATATDTETGEWDRVTATDITPLDSSNSDEPKPRLSTSSDRQSNVAYEELEGSVASLSQGRTAPPTPVEEKSSHLSTSRRGSQNARTPGPSKSRPSSQNGESRLSLTLSRLTGRGSKDKLHISDPASEDPVIVINEVKSAENGAGALKEREEKGKDKKRMRSKSRERRDGDGKGRPERECVVM</sequence>
<dbReference type="OrthoDB" id="6287070at2759"/>
<feature type="compositionally biased region" description="Basic residues" evidence="8">
    <location>
        <begin position="851"/>
        <end position="860"/>
    </location>
</feature>
<dbReference type="PANTHER" id="PTHR24006">
    <property type="entry name" value="UBIQUITIN CARBOXYL-TERMINAL HYDROLASE"/>
    <property type="match status" value="1"/>
</dbReference>
<evidence type="ECO:0000256" key="6">
    <source>
        <dbReference type="ARBA" id="ARBA00022801"/>
    </source>
</evidence>
<feature type="compositionally biased region" description="Polar residues" evidence="8">
    <location>
        <begin position="769"/>
        <end position="781"/>
    </location>
</feature>
<comment type="catalytic activity">
    <reaction evidence="1">
        <text>Thiol-dependent hydrolysis of ester, thioester, amide, peptide and isopeptide bonds formed by the C-terminal Gly of ubiquitin (a 76-residue protein attached to proteins as an intracellular targeting signal).</text>
        <dbReference type="EC" id="3.4.19.12"/>
    </reaction>
</comment>
<dbReference type="Proteomes" id="UP000799324">
    <property type="component" value="Unassembled WGS sequence"/>
</dbReference>
<dbReference type="EMBL" id="MU004325">
    <property type="protein sequence ID" value="KAF2657457.1"/>
    <property type="molecule type" value="Genomic_DNA"/>
</dbReference>
<dbReference type="Pfam" id="PF00443">
    <property type="entry name" value="UCH"/>
    <property type="match status" value="1"/>
</dbReference>
<proteinExistence type="inferred from homology"/>
<feature type="region of interest" description="Disordered" evidence="8">
    <location>
        <begin position="666"/>
        <end position="878"/>
    </location>
</feature>
<evidence type="ECO:0000256" key="8">
    <source>
        <dbReference type="SAM" id="MobiDB-lite"/>
    </source>
</evidence>
<dbReference type="GO" id="GO:0005829">
    <property type="term" value="C:cytosol"/>
    <property type="evidence" value="ECO:0007669"/>
    <property type="project" value="TreeGrafter"/>
</dbReference>
<dbReference type="InterPro" id="IPR050164">
    <property type="entry name" value="Peptidase_C19"/>
</dbReference>
<reference evidence="10" key="1">
    <citation type="journal article" date="2020" name="Stud. Mycol.">
        <title>101 Dothideomycetes genomes: a test case for predicting lifestyles and emergence of pathogens.</title>
        <authorList>
            <person name="Haridas S."/>
            <person name="Albert R."/>
            <person name="Binder M."/>
            <person name="Bloem J."/>
            <person name="Labutti K."/>
            <person name="Salamov A."/>
            <person name="Andreopoulos B."/>
            <person name="Baker S."/>
            <person name="Barry K."/>
            <person name="Bills G."/>
            <person name="Bluhm B."/>
            <person name="Cannon C."/>
            <person name="Castanera R."/>
            <person name="Culley D."/>
            <person name="Daum C."/>
            <person name="Ezra D."/>
            <person name="Gonzalez J."/>
            <person name="Henrissat B."/>
            <person name="Kuo A."/>
            <person name="Liang C."/>
            <person name="Lipzen A."/>
            <person name="Lutzoni F."/>
            <person name="Magnuson J."/>
            <person name="Mondo S."/>
            <person name="Nolan M."/>
            <person name="Ohm R."/>
            <person name="Pangilinan J."/>
            <person name="Park H.-J."/>
            <person name="Ramirez L."/>
            <person name="Alfaro M."/>
            <person name="Sun H."/>
            <person name="Tritt A."/>
            <person name="Yoshinaga Y."/>
            <person name="Zwiers L.-H."/>
            <person name="Turgeon B."/>
            <person name="Goodwin S."/>
            <person name="Spatafora J."/>
            <person name="Crous P."/>
            <person name="Grigoriev I."/>
        </authorList>
    </citation>
    <scope>NUCLEOTIDE SEQUENCE</scope>
    <source>
        <strain evidence="10">CBS 122681</strain>
    </source>
</reference>
<dbReference type="PANTHER" id="PTHR24006:SF722">
    <property type="entry name" value="UBIQUITIN CARBOXYL-TERMINAL HYDROLASE 48"/>
    <property type="match status" value="1"/>
</dbReference>
<feature type="compositionally biased region" description="Polar residues" evidence="8">
    <location>
        <begin position="730"/>
        <end position="740"/>
    </location>
</feature>
<keyword evidence="4" id="KW-0645">Protease</keyword>
<dbReference type="AlphaFoldDB" id="A0A6A6TDS3"/>
<dbReference type="PROSITE" id="PS50235">
    <property type="entry name" value="USP_3"/>
    <property type="match status" value="1"/>
</dbReference>
<evidence type="ECO:0000313" key="11">
    <source>
        <dbReference type="Proteomes" id="UP000799324"/>
    </source>
</evidence>
<dbReference type="Gene3D" id="3.90.70.10">
    <property type="entry name" value="Cysteine proteinases"/>
    <property type="match status" value="2"/>
</dbReference>
<feature type="domain" description="USP" evidence="9">
    <location>
        <begin position="212"/>
        <end position="658"/>
    </location>
</feature>
<protein>
    <recommendedName>
        <fullName evidence="3">ubiquitinyl hydrolase 1</fullName>
        <ecNumber evidence="3">3.4.19.12</ecNumber>
    </recommendedName>
</protein>
<evidence type="ECO:0000256" key="2">
    <source>
        <dbReference type="ARBA" id="ARBA00009085"/>
    </source>
</evidence>
<feature type="compositionally biased region" description="Polar residues" evidence="8">
    <location>
        <begin position="414"/>
        <end position="437"/>
    </location>
</feature>